<proteinExistence type="predicted"/>
<sequence length="89" mass="10109">MRRVGRFEPDHPLQQTVRLVVSGLDQLASPAARDICLYYLAYTYLYTRGLMTKIGIAVFTMPPSSYSYPLLSLSALTTYQRVQRSTSNQ</sequence>
<keyword evidence="2" id="KW-1185">Reference proteome</keyword>
<accession>E9G6E8</accession>
<dbReference type="HOGENOM" id="CLU_2457028_0_0_1"/>
<dbReference type="KEGG" id="dpx:DAPPUDRAFT_238442"/>
<reference evidence="1 2" key="1">
    <citation type="journal article" date="2011" name="Science">
        <title>The ecoresponsive genome of Daphnia pulex.</title>
        <authorList>
            <person name="Colbourne J.K."/>
            <person name="Pfrender M.E."/>
            <person name="Gilbert D."/>
            <person name="Thomas W.K."/>
            <person name="Tucker A."/>
            <person name="Oakley T.H."/>
            <person name="Tokishita S."/>
            <person name="Aerts A."/>
            <person name="Arnold G.J."/>
            <person name="Basu M.K."/>
            <person name="Bauer D.J."/>
            <person name="Caceres C.E."/>
            <person name="Carmel L."/>
            <person name="Casola C."/>
            <person name="Choi J.H."/>
            <person name="Detter J.C."/>
            <person name="Dong Q."/>
            <person name="Dusheyko S."/>
            <person name="Eads B.D."/>
            <person name="Frohlich T."/>
            <person name="Geiler-Samerotte K.A."/>
            <person name="Gerlach D."/>
            <person name="Hatcher P."/>
            <person name="Jogdeo S."/>
            <person name="Krijgsveld J."/>
            <person name="Kriventseva E.V."/>
            <person name="Kultz D."/>
            <person name="Laforsch C."/>
            <person name="Lindquist E."/>
            <person name="Lopez J."/>
            <person name="Manak J.R."/>
            <person name="Muller J."/>
            <person name="Pangilinan J."/>
            <person name="Patwardhan R.P."/>
            <person name="Pitluck S."/>
            <person name="Pritham E.J."/>
            <person name="Rechtsteiner A."/>
            <person name="Rho M."/>
            <person name="Rogozin I.B."/>
            <person name="Sakarya O."/>
            <person name="Salamov A."/>
            <person name="Schaack S."/>
            <person name="Shapiro H."/>
            <person name="Shiga Y."/>
            <person name="Skalitzky C."/>
            <person name="Smith Z."/>
            <person name="Souvorov A."/>
            <person name="Sung W."/>
            <person name="Tang Z."/>
            <person name="Tsuchiya D."/>
            <person name="Tu H."/>
            <person name="Vos H."/>
            <person name="Wang M."/>
            <person name="Wolf Y.I."/>
            <person name="Yamagata H."/>
            <person name="Yamada T."/>
            <person name="Ye Y."/>
            <person name="Shaw J.R."/>
            <person name="Andrews J."/>
            <person name="Crease T.J."/>
            <person name="Tang H."/>
            <person name="Lucas S.M."/>
            <person name="Robertson H.M."/>
            <person name="Bork P."/>
            <person name="Koonin E.V."/>
            <person name="Zdobnov E.M."/>
            <person name="Grigoriev I.V."/>
            <person name="Lynch M."/>
            <person name="Boore J.L."/>
        </authorList>
    </citation>
    <scope>NUCLEOTIDE SEQUENCE [LARGE SCALE GENOMIC DNA]</scope>
</reference>
<dbReference type="Proteomes" id="UP000000305">
    <property type="component" value="Unassembled WGS sequence"/>
</dbReference>
<gene>
    <name evidence="1" type="ORF">DAPPUDRAFT_238442</name>
</gene>
<evidence type="ECO:0000313" key="2">
    <source>
        <dbReference type="Proteomes" id="UP000000305"/>
    </source>
</evidence>
<dbReference type="InParanoid" id="E9G6E8"/>
<protein>
    <submittedName>
        <fullName evidence="1">Uncharacterized protein</fullName>
    </submittedName>
</protein>
<evidence type="ECO:0000313" key="1">
    <source>
        <dbReference type="EMBL" id="EFX85004.1"/>
    </source>
</evidence>
<dbReference type="EMBL" id="GL732533">
    <property type="protein sequence ID" value="EFX85004.1"/>
    <property type="molecule type" value="Genomic_DNA"/>
</dbReference>
<organism evidence="1 2">
    <name type="scientific">Daphnia pulex</name>
    <name type="common">Water flea</name>
    <dbReference type="NCBI Taxonomy" id="6669"/>
    <lineage>
        <taxon>Eukaryota</taxon>
        <taxon>Metazoa</taxon>
        <taxon>Ecdysozoa</taxon>
        <taxon>Arthropoda</taxon>
        <taxon>Crustacea</taxon>
        <taxon>Branchiopoda</taxon>
        <taxon>Diplostraca</taxon>
        <taxon>Cladocera</taxon>
        <taxon>Anomopoda</taxon>
        <taxon>Daphniidae</taxon>
        <taxon>Daphnia</taxon>
    </lineage>
</organism>
<name>E9G6E8_DAPPU</name>
<dbReference type="AlphaFoldDB" id="E9G6E8"/>